<dbReference type="GO" id="GO:0016776">
    <property type="term" value="F:phosphotransferase activity, phosphate group as acceptor"/>
    <property type="evidence" value="ECO:0007669"/>
    <property type="project" value="TreeGrafter"/>
</dbReference>
<dbReference type="Gene3D" id="3.40.720.10">
    <property type="entry name" value="Alkaline Phosphatase, subunit A"/>
    <property type="match status" value="1"/>
</dbReference>
<dbReference type="SUPFAM" id="SSF53649">
    <property type="entry name" value="Alkaline phosphatase-like"/>
    <property type="match status" value="1"/>
</dbReference>
<dbReference type="Pfam" id="PF00884">
    <property type="entry name" value="Sulfatase"/>
    <property type="match status" value="1"/>
</dbReference>
<keyword evidence="7 9" id="KW-0472">Membrane</keyword>
<gene>
    <name evidence="12" type="ORF">APAC_0169</name>
</gene>
<name>A0A5C2H4L1_9BACT</name>
<evidence type="ECO:0000256" key="6">
    <source>
        <dbReference type="ARBA" id="ARBA00022989"/>
    </source>
</evidence>
<keyword evidence="6 9" id="KW-1133">Transmembrane helix</keyword>
<feature type="transmembrane region" description="Helical" evidence="9">
    <location>
        <begin position="7"/>
        <end position="25"/>
    </location>
</feature>
<dbReference type="GO" id="GO:0009244">
    <property type="term" value="P:lipopolysaccharide core region biosynthetic process"/>
    <property type="evidence" value="ECO:0007669"/>
    <property type="project" value="TreeGrafter"/>
</dbReference>
<evidence type="ECO:0000256" key="5">
    <source>
        <dbReference type="ARBA" id="ARBA00022692"/>
    </source>
</evidence>
<dbReference type="CDD" id="cd16017">
    <property type="entry name" value="LptA"/>
    <property type="match status" value="1"/>
</dbReference>
<feature type="modified residue" description="3-oxoalanine (Ser)" evidence="8">
    <location>
        <position position="62"/>
    </location>
</feature>
<dbReference type="InterPro" id="IPR040423">
    <property type="entry name" value="PEA_transferase"/>
</dbReference>
<evidence type="ECO:0000259" key="11">
    <source>
        <dbReference type="Pfam" id="PF08019"/>
    </source>
</evidence>
<protein>
    <submittedName>
        <fullName evidence="12">Phosphoethanolamine transferase</fullName>
    </submittedName>
</protein>
<dbReference type="InterPro" id="IPR012549">
    <property type="entry name" value="EptA-like_N"/>
</dbReference>
<feature type="domain" description="Sulfatase N-terminal" evidence="10">
    <location>
        <begin position="227"/>
        <end position="516"/>
    </location>
</feature>
<dbReference type="Proteomes" id="UP000322726">
    <property type="component" value="Chromosome"/>
</dbReference>
<accession>A0A5C2H4L1</accession>
<keyword evidence="5 9" id="KW-0812">Transmembrane</keyword>
<evidence type="ECO:0000313" key="13">
    <source>
        <dbReference type="Proteomes" id="UP000322726"/>
    </source>
</evidence>
<evidence type="ECO:0000256" key="4">
    <source>
        <dbReference type="ARBA" id="ARBA00022679"/>
    </source>
</evidence>
<evidence type="ECO:0000256" key="7">
    <source>
        <dbReference type="ARBA" id="ARBA00023136"/>
    </source>
</evidence>
<evidence type="ECO:0000256" key="3">
    <source>
        <dbReference type="ARBA" id="ARBA00022519"/>
    </source>
</evidence>
<sequence>MNLSQQKVILLSSIVLTTFFNFTFFQNVITTYSLEGINIVYIISIAIILVALFTFLFSLFSSKYTTKPLLILIFIVSCFTAYFMDTYHVVIDDEMIRNSLQTNLSESSDLFSLKLATYVLILGLIPSFLIYKLNIQYQGLKKELISKLKTIVLSLLIIIIIVLSFSKFYSSFFREHKPLRYSVNPVYWMYSIGKYINKTANSGPVVVKEIGEDAKILKEEIDRKELVIMVVGETARADRFSLNGYEKETNPLLKKEDVINFSNMSSCGTSTAVSVPCMFSIYKMDDYDYKKGISTQNVIDVLNNTKDIKILWRDNNSSSKGVANRIDYEDFKTSKTNTICTEDGECRDIGMLVGLEEYISKNKDKDILIVLHQMGNHGPAYYKRYPKEFEKFTPVCKTNQLEECTQEEVSNAYDNAILYTDYFLSEVIKFLKPYSKTYETAMLYMSDHGESLGENGLYLHGMPYFMAPQEQTHVASVLWLGDGYMKNDYDLEKLKAESSNKYSHDNLFHTLLGIFEIDSEVYKKDMDILYDSKIH</sequence>
<reference evidence="12 13" key="3">
    <citation type="submission" date="2019-09" db="EMBL/GenBank/DDBJ databases">
        <title>Taxonomic note: a critical rebuttal of the proposed division of the genus Arcobacter into six genera, emended descriptions of Arcobacter anaerophilus and the genus Arcobacter, and an assessment of genus-level boundaries for Epsilonproteobacteria using in silico genomic comparator tools.</title>
        <authorList>
            <person name="On S.L.W."/>
            <person name="Miller W.G."/>
            <person name="Biggs P."/>
            <person name="Cornelius A."/>
            <person name="Vandamme P."/>
        </authorList>
    </citation>
    <scope>NUCLEOTIDE SEQUENCE [LARGE SCALE GENOMIC DNA]</scope>
    <source>
        <strain evidence="12 13">LMG 26638</strain>
    </source>
</reference>
<evidence type="ECO:0000256" key="2">
    <source>
        <dbReference type="ARBA" id="ARBA00022475"/>
    </source>
</evidence>
<keyword evidence="3" id="KW-0997">Cell inner membrane</keyword>
<dbReference type="RefSeq" id="WP_130232314.1">
    <property type="nucleotide sequence ID" value="NZ_BMEF01000001.1"/>
</dbReference>
<dbReference type="Pfam" id="PF08019">
    <property type="entry name" value="EptA_B_N"/>
    <property type="match status" value="1"/>
</dbReference>
<reference evidence="13" key="2">
    <citation type="submission" date="2019-09" db="EMBL/GenBank/DDBJ databases">
        <title>Complete genome sequencing of four Arcobacter species reveals a diverse suite of mobile elements.</title>
        <authorList>
            <person name="On S.L.W."/>
            <person name="Miller W.G."/>
            <person name="Biggs P."/>
            <person name="Cornelius A."/>
            <person name="Vandamme P."/>
        </authorList>
    </citation>
    <scope>NUCLEOTIDE SEQUENCE [LARGE SCALE GENOMIC DNA]</scope>
    <source>
        <strain evidence="13">LMG 26638</strain>
    </source>
</reference>
<dbReference type="InterPro" id="IPR017850">
    <property type="entry name" value="Alkaline_phosphatase_core_sf"/>
</dbReference>
<evidence type="ECO:0000313" key="12">
    <source>
        <dbReference type="EMBL" id="QEP33339.1"/>
    </source>
</evidence>
<dbReference type="GO" id="GO:0005886">
    <property type="term" value="C:plasma membrane"/>
    <property type="evidence" value="ECO:0007669"/>
    <property type="project" value="UniProtKB-SubCell"/>
</dbReference>
<organism evidence="12 13">
    <name type="scientific">Malaciobacter pacificus</name>
    <dbReference type="NCBI Taxonomy" id="1080223"/>
    <lineage>
        <taxon>Bacteria</taxon>
        <taxon>Pseudomonadati</taxon>
        <taxon>Campylobacterota</taxon>
        <taxon>Epsilonproteobacteria</taxon>
        <taxon>Campylobacterales</taxon>
        <taxon>Arcobacteraceae</taxon>
        <taxon>Malaciobacter</taxon>
    </lineage>
</organism>
<dbReference type="PANTHER" id="PTHR30443:SF0">
    <property type="entry name" value="PHOSPHOETHANOLAMINE TRANSFERASE EPTA"/>
    <property type="match status" value="1"/>
</dbReference>
<dbReference type="AlphaFoldDB" id="A0A5C2H4L1"/>
<feature type="transmembrane region" description="Helical" evidence="9">
    <location>
        <begin position="111"/>
        <end position="131"/>
    </location>
</feature>
<keyword evidence="4 12" id="KW-0808">Transferase</keyword>
<feature type="domain" description="Phosphoethanolamine transferase N-terminal" evidence="11">
    <location>
        <begin position="49"/>
        <end position="198"/>
    </location>
</feature>
<feature type="transmembrane region" description="Helical" evidence="9">
    <location>
        <begin position="151"/>
        <end position="169"/>
    </location>
</feature>
<keyword evidence="2" id="KW-1003">Cell membrane</keyword>
<proteinExistence type="predicted"/>
<feature type="transmembrane region" description="Helical" evidence="9">
    <location>
        <begin position="37"/>
        <end position="57"/>
    </location>
</feature>
<evidence type="ECO:0000256" key="1">
    <source>
        <dbReference type="ARBA" id="ARBA00004429"/>
    </source>
</evidence>
<dbReference type="OrthoDB" id="9786870at2"/>
<dbReference type="KEGG" id="apai:APAC_0169"/>
<keyword evidence="13" id="KW-1185">Reference proteome</keyword>
<comment type="PTM">
    <text evidence="8">The conversion to 3-oxoalanine (also known as C-formylglycine, FGly), of a serine or cysteine residue in prokaryotes and of a cysteine residue in eukaryotes, is critical for catalytic activity.</text>
</comment>
<dbReference type="NCBIfam" id="NF028537">
    <property type="entry name" value="P_eth_NH2_trans"/>
    <property type="match status" value="1"/>
</dbReference>
<evidence type="ECO:0000259" key="10">
    <source>
        <dbReference type="Pfam" id="PF00884"/>
    </source>
</evidence>
<dbReference type="InterPro" id="IPR058130">
    <property type="entry name" value="PEA_transf_C"/>
</dbReference>
<evidence type="ECO:0000256" key="9">
    <source>
        <dbReference type="SAM" id="Phobius"/>
    </source>
</evidence>
<dbReference type="PANTHER" id="PTHR30443">
    <property type="entry name" value="INNER MEMBRANE PROTEIN"/>
    <property type="match status" value="1"/>
</dbReference>
<evidence type="ECO:0000256" key="8">
    <source>
        <dbReference type="PIRSR" id="PIRSR600917-52"/>
    </source>
</evidence>
<dbReference type="EMBL" id="CP035928">
    <property type="protein sequence ID" value="QEP33339.1"/>
    <property type="molecule type" value="Genomic_DNA"/>
</dbReference>
<reference evidence="12 13" key="1">
    <citation type="submission" date="2019-09" db="EMBL/GenBank/DDBJ databases">
        <title>Complete genome sequencing of four Arcobacter species reveals a diverse suite of mobile elements.</title>
        <authorList>
            <person name="Miller W.G."/>
            <person name="Yee E."/>
            <person name="Bono J.L."/>
        </authorList>
    </citation>
    <scope>NUCLEOTIDE SEQUENCE [LARGE SCALE GENOMIC DNA]</scope>
    <source>
        <strain evidence="12 13">LMG 26638</strain>
    </source>
</reference>
<feature type="transmembrane region" description="Helical" evidence="9">
    <location>
        <begin position="69"/>
        <end position="91"/>
    </location>
</feature>
<comment type="subcellular location">
    <subcellularLocation>
        <location evidence="1">Cell inner membrane</location>
        <topology evidence="1">Multi-pass membrane protein</topology>
    </subcellularLocation>
</comment>
<dbReference type="InterPro" id="IPR000917">
    <property type="entry name" value="Sulfatase_N"/>
</dbReference>